<evidence type="ECO:0008006" key="3">
    <source>
        <dbReference type="Google" id="ProtNLM"/>
    </source>
</evidence>
<reference evidence="2" key="1">
    <citation type="submission" date="2017-03" db="EMBL/GenBank/DDBJ databases">
        <title>Phytopthora megakarya and P. palmivora, two closely related causual agents of cacao black pod achieved similar genome size and gene model numbers by different mechanisms.</title>
        <authorList>
            <person name="Ali S."/>
            <person name="Shao J."/>
            <person name="Larry D.J."/>
            <person name="Kronmiller B."/>
            <person name="Shen D."/>
            <person name="Strem M.D."/>
            <person name="Melnick R.L."/>
            <person name="Guiltinan M.J."/>
            <person name="Tyler B.M."/>
            <person name="Meinhardt L.W."/>
            <person name="Bailey B.A."/>
        </authorList>
    </citation>
    <scope>NUCLEOTIDE SEQUENCE [LARGE SCALE GENOMIC DNA]</scope>
    <source>
        <strain evidence="2">zdho120</strain>
    </source>
</reference>
<protein>
    <recommendedName>
        <fullName evidence="3">Retrotransposon gag domain-containing protein</fullName>
    </recommendedName>
</protein>
<evidence type="ECO:0000313" key="1">
    <source>
        <dbReference type="EMBL" id="OWY98663.1"/>
    </source>
</evidence>
<name>A0A225V0G8_9STRA</name>
<proteinExistence type="predicted"/>
<comment type="caution">
    <text evidence="1">The sequence shown here is derived from an EMBL/GenBank/DDBJ whole genome shotgun (WGS) entry which is preliminary data.</text>
</comment>
<sequence>MSTAGGSGLSRDLGAFGFPAAGGYAPGYGVSFRPFIAYDAIEPFDTSLSLDKCLDVSGSRSYAPGCTHNPGTKAWGQQLPESVHRSWRQLSDRFYKEFCRSTEFPVERYLRLKQESQDTPRTFLWRLNAAATKANVDFHSASGCRRHVN</sequence>
<evidence type="ECO:0000313" key="2">
    <source>
        <dbReference type="Proteomes" id="UP000198211"/>
    </source>
</evidence>
<gene>
    <name evidence="1" type="ORF">PHMEG_00030516</name>
</gene>
<dbReference type="OrthoDB" id="6774612at2759"/>
<accession>A0A225V0G8</accession>
<dbReference type="Proteomes" id="UP000198211">
    <property type="component" value="Unassembled WGS sequence"/>
</dbReference>
<dbReference type="AlphaFoldDB" id="A0A225V0G8"/>
<dbReference type="EMBL" id="NBNE01009190">
    <property type="protein sequence ID" value="OWY98663.1"/>
    <property type="molecule type" value="Genomic_DNA"/>
</dbReference>
<keyword evidence="2" id="KW-1185">Reference proteome</keyword>
<organism evidence="1 2">
    <name type="scientific">Phytophthora megakarya</name>
    <dbReference type="NCBI Taxonomy" id="4795"/>
    <lineage>
        <taxon>Eukaryota</taxon>
        <taxon>Sar</taxon>
        <taxon>Stramenopiles</taxon>
        <taxon>Oomycota</taxon>
        <taxon>Peronosporomycetes</taxon>
        <taxon>Peronosporales</taxon>
        <taxon>Peronosporaceae</taxon>
        <taxon>Phytophthora</taxon>
    </lineage>
</organism>